<dbReference type="Gene3D" id="3.10.20.30">
    <property type="match status" value="1"/>
</dbReference>
<evidence type="ECO:0000313" key="2">
    <source>
        <dbReference type="Proteomes" id="UP001597295"/>
    </source>
</evidence>
<dbReference type="EMBL" id="JBHUIP010000013">
    <property type="protein sequence ID" value="MFD2264503.1"/>
    <property type="molecule type" value="Genomic_DNA"/>
</dbReference>
<organism evidence="1 2">
    <name type="scientific">Lacibacterium aquatile</name>
    <dbReference type="NCBI Taxonomy" id="1168082"/>
    <lineage>
        <taxon>Bacteria</taxon>
        <taxon>Pseudomonadati</taxon>
        <taxon>Pseudomonadota</taxon>
        <taxon>Alphaproteobacteria</taxon>
        <taxon>Rhodospirillales</taxon>
        <taxon>Rhodospirillaceae</taxon>
    </lineage>
</organism>
<dbReference type="Pfam" id="PF02597">
    <property type="entry name" value="ThiS"/>
    <property type="match status" value="1"/>
</dbReference>
<accession>A0ABW5DTN7</accession>
<dbReference type="InterPro" id="IPR016155">
    <property type="entry name" value="Mopterin_synth/thiamin_S_b"/>
</dbReference>
<dbReference type="InterPro" id="IPR003749">
    <property type="entry name" value="ThiS/MoaD-like"/>
</dbReference>
<dbReference type="RefSeq" id="WP_379877591.1">
    <property type="nucleotide sequence ID" value="NZ_JBHUIP010000013.1"/>
</dbReference>
<dbReference type="Proteomes" id="UP001597295">
    <property type="component" value="Unassembled WGS sequence"/>
</dbReference>
<proteinExistence type="predicted"/>
<evidence type="ECO:0000313" key="1">
    <source>
        <dbReference type="EMBL" id="MFD2264503.1"/>
    </source>
</evidence>
<name>A0ABW5DTN7_9PROT</name>
<dbReference type="SUPFAM" id="SSF54285">
    <property type="entry name" value="MoaD/ThiS"/>
    <property type="match status" value="1"/>
</dbReference>
<reference evidence="2" key="1">
    <citation type="journal article" date="2019" name="Int. J. Syst. Evol. Microbiol.">
        <title>The Global Catalogue of Microorganisms (GCM) 10K type strain sequencing project: providing services to taxonomists for standard genome sequencing and annotation.</title>
        <authorList>
            <consortium name="The Broad Institute Genomics Platform"/>
            <consortium name="The Broad Institute Genome Sequencing Center for Infectious Disease"/>
            <person name="Wu L."/>
            <person name="Ma J."/>
        </authorList>
    </citation>
    <scope>NUCLEOTIDE SEQUENCE [LARGE SCALE GENOMIC DNA]</scope>
    <source>
        <strain evidence="2">CGMCC 1.19062</strain>
    </source>
</reference>
<gene>
    <name evidence="1" type="primary">moaD</name>
    <name evidence="1" type="ORF">ACFSM5_16480</name>
</gene>
<dbReference type="NCBIfam" id="TIGR01682">
    <property type="entry name" value="moaD"/>
    <property type="match status" value="1"/>
</dbReference>
<dbReference type="CDD" id="cd00754">
    <property type="entry name" value="Ubl_MoaD"/>
    <property type="match status" value="1"/>
</dbReference>
<protein>
    <submittedName>
        <fullName evidence="1">Molybdopterin converting factor subunit 1</fullName>
    </submittedName>
</protein>
<comment type="caution">
    <text evidence="1">The sequence shown here is derived from an EMBL/GenBank/DDBJ whole genome shotgun (WGS) entry which is preliminary data.</text>
</comment>
<dbReference type="InterPro" id="IPR012675">
    <property type="entry name" value="Beta-grasp_dom_sf"/>
</dbReference>
<sequence>MRILYFAWLRRQIGKASEDIVLPATVTTLGDLVTHLRSLSEGHAAALEDLEGLRAAIDQEFAEFDAPILGAREIALFPPVTGG</sequence>
<keyword evidence="2" id="KW-1185">Reference proteome</keyword>